<proteinExistence type="inferred from homology"/>
<comment type="catalytic activity">
    <reaction evidence="1 9">
        <text>Cleavage of peptide bonds with very broad specificity.</text>
        <dbReference type="EC" id="3.4.25.1"/>
    </reaction>
</comment>
<dbReference type="PATRIC" id="fig|301375.6.peg.2343"/>
<dbReference type="PROSITE" id="PS51476">
    <property type="entry name" value="PROTEASOME_BETA_2"/>
    <property type="match status" value="1"/>
</dbReference>
<dbReference type="Proteomes" id="UP000057043">
    <property type="component" value="Unassembled WGS sequence"/>
</dbReference>
<dbReference type="GO" id="GO:0004298">
    <property type="term" value="F:threonine-type endopeptidase activity"/>
    <property type="evidence" value="ECO:0007669"/>
    <property type="project" value="UniProtKB-UniRule"/>
</dbReference>
<keyword evidence="3 9" id="KW-0645">Protease</keyword>
<feature type="active site" description="Nucleophile" evidence="9 10">
    <location>
        <position position="8"/>
    </location>
</feature>
<feature type="chain" id="PRO_5034528935" description="Proteasome subunit beta" evidence="9">
    <location>
        <begin position="8"/>
        <end position="207"/>
    </location>
</feature>
<evidence type="ECO:0000256" key="10">
    <source>
        <dbReference type="PIRSR" id="PIRSR600243-1"/>
    </source>
</evidence>
<evidence type="ECO:0000256" key="7">
    <source>
        <dbReference type="ARBA" id="ARBA00022942"/>
    </source>
</evidence>
<organism evidence="12 13">
    <name type="scientific">Methanothrix harundinacea</name>
    <dbReference type="NCBI Taxonomy" id="301375"/>
    <lineage>
        <taxon>Archaea</taxon>
        <taxon>Methanobacteriati</taxon>
        <taxon>Methanobacteriota</taxon>
        <taxon>Stenosarchaea group</taxon>
        <taxon>Methanomicrobia</taxon>
        <taxon>Methanotrichales</taxon>
        <taxon>Methanotrichaceae</taxon>
        <taxon>Methanothrix</taxon>
    </lineage>
</organism>
<dbReference type="PANTHER" id="PTHR32194:SF0">
    <property type="entry name" value="ATP-DEPENDENT PROTEASE SUBUNIT HSLV"/>
    <property type="match status" value="1"/>
</dbReference>
<dbReference type="InterPro" id="IPR029055">
    <property type="entry name" value="Ntn_hydrolases_N"/>
</dbReference>
<dbReference type="SUPFAM" id="SSF56235">
    <property type="entry name" value="N-terminal nucleophile aminohydrolases (Ntn hydrolases)"/>
    <property type="match status" value="1"/>
</dbReference>
<dbReference type="InterPro" id="IPR016050">
    <property type="entry name" value="Proteasome_bsu_CS"/>
</dbReference>
<reference evidence="12" key="1">
    <citation type="journal article" date="2015" name="MBio">
        <title>Genome-resolved metagenomic analysis reveals roles for candidate phyla and other microbial community members in biogeochemical transformations in oil reservoirs.</title>
        <authorList>
            <person name="Hu P."/>
            <person name="Tom L."/>
            <person name="Singh A."/>
            <person name="Thomas B.C."/>
            <person name="Baker B.J."/>
            <person name="Piceno Y.M."/>
            <person name="Andersen G.L."/>
            <person name="Banfield J.F."/>
        </authorList>
    </citation>
    <scope>NUCLEOTIDE SEQUENCE [LARGE SCALE GENOMIC DNA]</scope>
    <source>
        <strain evidence="12">56_747</strain>
    </source>
</reference>
<dbReference type="GO" id="GO:0005737">
    <property type="term" value="C:cytoplasm"/>
    <property type="evidence" value="ECO:0007669"/>
    <property type="project" value="UniProtKB-SubCell"/>
</dbReference>
<dbReference type="GO" id="GO:0010498">
    <property type="term" value="P:proteasomal protein catabolic process"/>
    <property type="evidence" value="ECO:0007669"/>
    <property type="project" value="UniProtKB-UniRule"/>
</dbReference>
<dbReference type="InterPro" id="IPR023333">
    <property type="entry name" value="Proteasome_suB-type"/>
</dbReference>
<dbReference type="EMBL" id="LGFT01000028">
    <property type="protein sequence ID" value="KUK44311.1"/>
    <property type="molecule type" value="Genomic_DNA"/>
</dbReference>
<keyword evidence="4 9" id="KW-0888">Threonine protease</keyword>
<dbReference type="PRINTS" id="PR00141">
    <property type="entry name" value="PROTEASOME"/>
</dbReference>
<comment type="caution">
    <text evidence="12">The sequence shown here is derived from an EMBL/GenBank/DDBJ whole genome shotgun (WGS) entry which is preliminary data.</text>
</comment>
<dbReference type="PROSITE" id="PS00854">
    <property type="entry name" value="PROTEASOME_BETA_1"/>
    <property type="match status" value="1"/>
</dbReference>
<dbReference type="Gene3D" id="3.60.20.10">
    <property type="entry name" value="Glutamine Phosphoribosylpyrophosphate, subunit 1, domain 1"/>
    <property type="match status" value="1"/>
</dbReference>
<dbReference type="InterPro" id="IPR000243">
    <property type="entry name" value="Pept_T1A_subB"/>
</dbReference>
<comment type="similarity">
    <text evidence="9">Belongs to the peptidase T1B family.</text>
</comment>
<evidence type="ECO:0000313" key="11">
    <source>
        <dbReference type="EMBL" id="KUK44311.1"/>
    </source>
</evidence>
<dbReference type="GO" id="GO:0019774">
    <property type="term" value="C:proteasome core complex, beta-subunit complex"/>
    <property type="evidence" value="ECO:0007669"/>
    <property type="project" value="UniProtKB-UniRule"/>
</dbReference>
<accession>A0A101IJW1</accession>
<name>A0A101IJW1_9EURY</name>
<dbReference type="FunFam" id="3.60.20.10:FF:000049">
    <property type="entry name" value="Proteasome subunit beta"/>
    <property type="match status" value="1"/>
</dbReference>
<dbReference type="HAMAP" id="MF_02113_A">
    <property type="entry name" value="Proteasome_B_A"/>
    <property type="match status" value="1"/>
</dbReference>
<evidence type="ECO:0000256" key="5">
    <source>
        <dbReference type="ARBA" id="ARBA00022801"/>
    </source>
</evidence>
<dbReference type="InterPro" id="IPR019983">
    <property type="entry name" value="Pept_T1A_Psome_bsu_arc"/>
</dbReference>
<keyword evidence="2 9" id="KW-0963">Cytoplasm</keyword>
<keyword evidence="8 9" id="KW-0865">Zymogen</keyword>
<dbReference type="EMBL" id="LGHB01000010">
    <property type="protein sequence ID" value="KUK96608.1"/>
    <property type="molecule type" value="Genomic_DNA"/>
</dbReference>
<dbReference type="CDD" id="cd03764">
    <property type="entry name" value="proteasome_beta_archeal"/>
    <property type="match status" value="1"/>
</dbReference>
<evidence type="ECO:0000256" key="1">
    <source>
        <dbReference type="ARBA" id="ARBA00001198"/>
    </source>
</evidence>
<comment type="subcellular location">
    <subcellularLocation>
        <location evidence="9">Cytoplasm</location>
    </subcellularLocation>
</comment>
<reference evidence="13 14" key="2">
    <citation type="journal article" date="2015" name="MBio">
        <title>Genome-Resolved Metagenomic Analysis Reveals Roles for Candidate Phyla and Other Microbial Community Members in Biogeochemical Transformations in Oil Reservoirs.</title>
        <authorList>
            <person name="Hu P."/>
            <person name="Tom L."/>
            <person name="Singh A."/>
            <person name="Thomas B.C."/>
            <person name="Baker B.J."/>
            <person name="Piceno Y.M."/>
            <person name="Andersen G.L."/>
            <person name="Banfield J.F."/>
        </authorList>
    </citation>
    <scope>NUCLEOTIDE SEQUENCE [LARGE SCALE GENOMIC DNA]</scope>
    <source>
        <strain evidence="11">57_489</strain>
    </source>
</reference>
<feature type="propeptide" id="PRO_5034528936" description="Removed in mature form; by autocatalysis" evidence="9">
    <location>
        <begin position="1"/>
        <end position="7"/>
    </location>
</feature>
<evidence type="ECO:0000313" key="14">
    <source>
        <dbReference type="Proteomes" id="UP000057043"/>
    </source>
</evidence>
<dbReference type="PANTHER" id="PTHR32194">
    <property type="entry name" value="METALLOPROTEASE TLDD"/>
    <property type="match status" value="1"/>
</dbReference>
<gene>
    <name evidence="9" type="primary">psmB</name>
    <name evidence="11" type="ORF">XD72_1311</name>
    <name evidence="12" type="ORF">XE07_0961</name>
</gene>
<sequence length="207" mass="22233">MVEVFKGTTTVGIVCKDGVVLASESRATMGNFIASTTAQKIYQIADRVGLTTAGVVGDAQSIVRMIQVESRLYNMQRGEPMTVKGTTSLLSNVLASRRYFPFMVQLLLGGVDKKGPQLFSLDALGGQIEEQKIVATGSGSPTAYGVLEALYDPEMGIEEGGKLAVRAIHNAMKRDSASGDIIQLVKITGDKYEVVDESVVEKIRQNL</sequence>
<evidence type="ECO:0000313" key="13">
    <source>
        <dbReference type="Proteomes" id="UP000053961"/>
    </source>
</evidence>
<evidence type="ECO:0000256" key="8">
    <source>
        <dbReference type="ARBA" id="ARBA00023145"/>
    </source>
</evidence>
<evidence type="ECO:0000313" key="12">
    <source>
        <dbReference type="EMBL" id="KUK96608.1"/>
    </source>
</evidence>
<evidence type="ECO:0000256" key="6">
    <source>
        <dbReference type="ARBA" id="ARBA00022813"/>
    </source>
</evidence>
<evidence type="ECO:0000256" key="9">
    <source>
        <dbReference type="HAMAP-Rule" id="MF_02113"/>
    </source>
</evidence>
<keyword evidence="6 9" id="KW-0068">Autocatalytic cleavage</keyword>
<evidence type="ECO:0000256" key="4">
    <source>
        <dbReference type="ARBA" id="ARBA00022698"/>
    </source>
</evidence>
<dbReference type="Proteomes" id="UP000053961">
    <property type="component" value="Unassembled WGS sequence"/>
</dbReference>
<dbReference type="AlphaFoldDB" id="A0A101IJW1"/>
<keyword evidence="5 9" id="KW-0378">Hydrolase</keyword>
<comment type="subunit">
    <text evidence="9">The 20S proteasome core is composed of 14 alpha and 14 beta subunits that assemble into four stacked heptameric rings, resulting in a barrel-shaped structure. The two inner rings, each composed of seven catalytic beta subunits, are sandwiched by two outer rings, each composed of seven alpha subunits. The catalytic chamber with the active sites is on the inside of the barrel. Has a gated structure, the ends of the cylinder being occluded by the N-termini of the alpha-subunits. Is capped at one or both ends by the proteasome regulatory ATPase, PAN.</text>
</comment>
<comment type="activity regulation">
    <text evidence="9">The formation of the proteasomal ATPase PAN-20S proteasome complex, via the docking of the C-termini of PAN into the intersubunit pockets in the alpha-rings, triggers opening of the gate for substrate entry. Interconversion between the open-gate and close-gate conformations leads to a dynamic regulation of the 20S proteasome proteolysis activity.</text>
</comment>
<dbReference type="EC" id="3.4.25.1" evidence="9"/>
<dbReference type="NCBIfam" id="TIGR03634">
    <property type="entry name" value="arc_protsome_B"/>
    <property type="match status" value="1"/>
</dbReference>
<protein>
    <recommendedName>
        <fullName evidence="9">Proteasome subunit beta</fullName>
        <ecNumber evidence="9">3.4.25.1</ecNumber>
    </recommendedName>
    <alternativeName>
        <fullName evidence="9">20S proteasome beta subunit</fullName>
    </alternativeName>
    <alternativeName>
        <fullName evidence="9">Proteasome core protein PsmB</fullName>
    </alternativeName>
</protein>
<dbReference type="Pfam" id="PF00227">
    <property type="entry name" value="Proteasome"/>
    <property type="match status" value="1"/>
</dbReference>
<comment type="function">
    <text evidence="9">Component of the proteasome core, a large protease complex with broad specificity involved in protein degradation.</text>
</comment>
<keyword evidence="7 9" id="KW-0647">Proteasome</keyword>
<dbReference type="InterPro" id="IPR001353">
    <property type="entry name" value="Proteasome_sua/b"/>
</dbReference>
<evidence type="ECO:0000256" key="2">
    <source>
        <dbReference type="ARBA" id="ARBA00022490"/>
    </source>
</evidence>
<evidence type="ECO:0000256" key="3">
    <source>
        <dbReference type="ARBA" id="ARBA00022670"/>
    </source>
</evidence>